<organism evidence="4 5">
    <name type="scientific">Paenibacillus uliginis N3/975</name>
    <dbReference type="NCBI Taxonomy" id="1313296"/>
    <lineage>
        <taxon>Bacteria</taxon>
        <taxon>Bacillati</taxon>
        <taxon>Bacillota</taxon>
        <taxon>Bacilli</taxon>
        <taxon>Bacillales</taxon>
        <taxon>Paenibacillaceae</taxon>
        <taxon>Paenibacillus</taxon>
    </lineage>
</organism>
<gene>
    <name evidence="4" type="ORF">SAMN05661091_4755</name>
</gene>
<evidence type="ECO:0000256" key="1">
    <source>
        <dbReference type="ARBA" id="ARBA00023125"/>
    </source>
</evidence>
<sequence length="205" mass="23911">MPRFNEQEKVKIRLDLQQKGKHLFTVFGLKKTSIADLTKAAGIAQGTFYLFYSSKEELYFELLEQEEETIRGQMAETYFNGGPLSRERFKQFLRESLAVLESNPFLRQLYDEEFAESLFRKLPADKLENNFTKDADDLLPVIKKGQQQGWIKPQNPEVIVSMIRSFILLSLQKHLIGDKHYRDTMNLFIDLITDGLIIETKEIEP</sequence>
<keyword evidence="5" id="KW-1185">Reference proteome</keyword>
<dbReference type="PROSITE" id="PS50977">
    <property type="entry name" value="HTH_TETR_2"/>
    <property type="match status" value="1"/>
</dbReference>
<dbReference type="GO" id="GO:0003677">
    <property type="term" value="F:DNA binding"/>
    <property type="evidence" value="ECO:0007669"/>
    <property type="project" value="UniProtKB-UniRule"/>
</dbReference>
<dbReference type="AlphaFoldDB" id="A0A1X7HNC6"/>
<feature type="DNA-binding region" description="H-T-H motif" evidence="2">
    <location>
        <begin position="33"/>
        <end position="52"/>
    </location>
</feature>
<evidence type="ECO:0000259" key="3">
    <source>
        <dbReference type="PROSITE" id="PS50977"/>
    </source>
</evidence>
<evidence type="ECO:0000313" key="5">
    <source>
        <dbReference type="Proteomes" id="UP000192940"/>
    </source>
</evidence>
<protein>
    <submittedName>
        <fullName evidence="4">Transcriptional regulator, TetR family</fullName>
    </submittedName>
</protein>
<dbReference type="Gene3D" id="1.10.357.10">
    <property type="entry name" value="Tetracycline Repressor, domain 2"/>
    <property type="match status" value="1"/>
</dbReference>
<dbReference type="SUPFAM" id="SSF48498">
    <property type="entry name" value="Tetracyclin repressor-like, C-terminal domain"/>
    <property type="match status" value="1"/>
</dbReference>
<dbReference type="STRING" id="1313296.SAMN05661091_4755"/>
<dbReference type="InterPro" id="IPR050624">
    <property type="entry name" value="HTH-type_Tx_Regulator"/>
</dbReference>
<dbReference type="Proteomes" id="UP000192940">
    <property type="component" value="Chromosome I"/>
</dbReference>
<dbReference type="PANTHER" id="PTHR43479">
    <property type="entry name" value="ACREF/ENVCD OPERON REPRESSOR-RELATED"/>
    <property type="match status" value="1"/>
</dbReference>
<reference evidence="4 5" key="1">
    <citation type="submission" date="2017-04" db="EMBL/GenBank/DDBJ databases">
        <authorList>
            <person name="Afonso C.L."/>
            <person name="Miller P.J."/>
            <person name="Scott M.A."/>
            <person name="Spackman E."/>
            <person name="Goraichik I."/>
            <person name="Dimitrov K.M."/>
            <person name="Suarez D.L."/>
            <person name="Swayne D.E."/>
        </authorList>
    </citation>
    <scope>NUCLEOTIDE SEQUENCE [LARGE SCALE GENOMIC DNA]</scope>
    <source>
        <strain evidence="4 5">N3/975</strain>
    </source>
</reference>
<keyword evidence="1 2" id="KW-0238">DNA-binding</keyword>
<dbReference type="Pfam" id="PF00440">
    <property type="entry name" value="TetR_N"/>
    <property type="match status" value="1"/>
</dbReference>
<proteinExistence type="predicted"/>
<accession>A0A1X7HNC6</accession>
<evidence type="ECO:0000313" key="4">
    <source>
        <dbReference type="EMBL" id="SMF89718.1"/>
    </source>
</evidence>
<dbReference type="PANTHER" id="PTHR43479:SF11">
    <property type="entry name" value="ACREF_ENVCD OPERON REPRESSOR-RELATED"/>
    <property type="match status" value="1"/>
</dbReference>
<feature type="domain" description="HTH tetR-type" evidence="3">
    <location>
        <begin position="10"/>
        <end position="70"/>
    </location>
</feature>
<name>A0A1X7HNC6_9BACL</name>
<dbReference type="SUPFAM" id="SSF46689">
    <property type="entry name" value="Homeodomain-like"/>
    <property type="match status" value="1"/>
</dbReference>
<dbReference type="InterPro" id="IPR009057">
    <property type="entry name" value="Homeodomain-like_sf"/>
</dbReference>
<dbReference type="InterPro" id="IPR001647">
    <property type="entry name" value="HTH_TetR"/>
</dbReference>
<dbReference type="InterPro" id="IPR036271">
    <property type="entry name" value="Tet_transcr_reg_TetR-rel_C_sf"/>
</dbReference>
<evidence type="ECO:0000256" key="2">
    <source>
        <dbReference type="PROSITE-ProRule" id="PRU00335"/>
    </source>
</evidence>
<dbReference type="EMBL" id="LT840184">
    <property type="protein sequence ID" value="SMF89718.1"/>
    <property type="molecule type" value="Genomic_DNA"/>
</dbReference>